<comment type="caution">
    <text evidence="1">The sequence shown here is derived from an EMBL/GenBank/DDBJ whole genome shotgun (WGS) entry which is preliminary data.</text>
</comment>
<name>A0A151NNS1_ALLMI</name>
<proteinExistence type="predicted"/>
<accession>A0A151NNS1</accession>
<dbReference type="AlphaFoldDB" id="A0A151NNS1"/>
<gene>
    <name evidence="1" type="ORF">Y1Q_0015706</name>
</gene>
<reference evidence="1 2" key="1">
    <citation type="journal article" date="2012" name="Genome Biol.">
        <title>Sequencing three crocodilian genomes to illuminate the evolution of archosaurs and amniotes.</title>
        <authorList>
            <person name="St John J.A."/>
            <person name="Braun E.L."/>
            <person name="Isberg S.R."/>
            <person name="Miles L.G."/>
            <person name="Chong A.Y."/>
            <person name="Gongora J."/>
            <person name="Dalzell P."/>
            <person name="Moran C."/>
            <person name="Bed'hom B."/>
            <person name="Abzhanov A."/>
            <person name="Burgess S.C."/>
            <person name="Cooksey A.M."/>
            <person name="Castoe T.A."/>
            <person name="Crawford N.G."/>
            <person name="Densmore L.D."/>
            <person name="Drew J.C."/>
            <person name="Edwards S.V."/>
            <person name="Faircloth B.C."/>
            <person name="Fujita M.K."/>
            <person name="Greenwold M.J."/>
            <person name="Hoffmann F.G."/>
            <person name="Howard J.M."/>
            <person name="Iguchi T."/>
            <person name="Janes D.E."/>
            <person name="Khan S.Y."/>
            <person name="Kohno S."/>
            <person name="de Koning A.J."/>
            <person name="Lance S.L."/>
            <person name="McCarthy F.M."/>
            <person name="McCormack J.E."/>
            <person name="Merchant M.E."/>
            <person name="Peterson D.G."/>
            <person name="Pollock D.D."/>
            <person name="Pourmand N."/>
            <person name="Raney B.J."/>
            <person name="Roessler K.A."/>
            <person name="Sanford J.R."/>
            <person name="Sawyer R.H."/>
            <person name="Schmidt C.J."/>
            <person name="Triplett E.W."/>
            <person name="Tuberville T.D."/>
            <person name="Venegas-Anaya M."/>
            <person name="Howard J.T."/>
            <person name="Jarvis E.D."/>
            <person name="Guillette L.J.Jr."/>
            <person name="Glenn T.C."/>
            <person name="Green R.E."/>
            <person name="Ray D.A."/>
        </authorList>
    </citation>
    <scope>NUCLEOTIDE SEQUENCE [LARGE SCALE GENOMIC DNA]</scope>
    <source>
        <strain evidence="1">KSC_2009_1</strain>
    </source>
</reference>
<evidence type="ECO:0000313" key="1">
    <source>
        <dbReference type="EMBL" id="KYO38477.1"/>
    </source>
</evidence>
<dbReference type="Proteomes" id="UP000050525">
    <property type="component" value="Unassembled WGS sequence"/>
</dbReference>
<protein>
    <submittedName>
        <fullName evidence="1">Uncharacterized protein</fullName>
    </submittedName>
</protein>
<keyword evidence="2" id="KW-1185">Reference proteome</keyword>
<organism evidence="1 2">
    <name type="scientific">Alligator mississippiensis</name>
    <name type="common">American alligator</name>
    <dbReference type="NCBI Taxonomy" id="8496"/>
    <lineage>
        <taxon>Eukaryota</taxon>
        <taxon>Metazoa</taxon>
        <taxon>Chordata</taxon>
        <taxon>Craniata</taxon>
        <taxon>Vertebrata</taxon>
        <taxon>Euteleostomi</taxon>
        <taxon>Archelosauria</taxon>
        <taxon>Archosauria</taxon>
        <taxon>Crocodylia</taxon>
        <taxon>Alligatoridae</taxon>
        <taxon>Alligatorinae</taxon>
        <taxon>Alligator</taxon>
    </lineage>
</organism>
<evidence type="ECO:0000313" key="2">
    <source>
        <dbReference type="Proteomes" id="UP000050525"/>
    </source>
</evidence>
<dbReference type="EMBL" id="AKHW03002524">
    <property type="protein sequence ID" value="KYO38477.1"/>
    <property type="molecule type" value="Genomic_DNA"/>
</dbReference>
<sequence length="72" mass="8125">MLKNLQCSAEKQPFIFLDVTTVVRGLQHHILQVYTCLDAAILSHELLASFSNKDKAVCICNYTIFQDPSARL</sequence>